<dbReference type="PANTHER" id="PTHR46599:SF6">
    <property type="entry name" value="DUAL SPECIFICITY PHOSPHATASE 26"/>
    <property type="match status" value="1"/>
</dbReference>
<dbReference type="InterPro" id="IPR029526">
    <property type="entry name" value="PGBD"/>
</dbReference>
<evidence type="ECO:0000313" key="3">
    <source>
        <dbReference type="EMBL" id="GBN58718.1"/>
    </source>
</evidence>
<dbReference type="Proteomes" id="UP000499080">
    <property type="component" value="Unassembled WGS sequence"/>
</dbReference>
<proteinExistence type="predicted"/>
<gene>
    <name evidence="2" type="ORF">AVEN_248887_1</name>
    <name evidence="3" type="ORF">AVEN_83865_1</name>
</gene>
<evidence type="ECO:0000313" key="2">
    <source>
        <dbReference type="EMBL" id="GBL98125.1"/>
    </source>
</evidence>
<reference evidence="2 4" key="1">
    <citation type="journal article" date="2019" name="Sci. Rep.">
        <title>Orb-weaving spider Araneus ventricosus genome elucidates the spidroin gene catalogue.</title>
        <authorList>
            <person name="Kono N."/>
            <person name="Nakamura H."/>
            <person name="Ohtoshi R."/>
            <person name="Moran D.A.P."/>
            <person name="Shinohara A."/>
            <person name="Yoshida Y."/>
            <person name="Fujiwara M."/>
            <person name="Mori M."/>
            <person name="Tomita M."/>
            <person name="Arakawa K."/>
        </authorList>
    </citation>
    <scope>NUCLEOTIDE SEQUENCE [LARGE SCALE GENOMIC DNA]</scope>
</reference>
<evidence type="ECO:0000313" key="4">
    <source>
        <dbReference type="Proteomes" id="UP000499080"/>
    </source>
</evidence>
<protein>
    <recommendedName>
        <fullName evidence="1">PiggyBac transposable element-derived protein domain-containing protein</fullName>
    </recommendedName>
</protein>
<sequence>MYAIGLYGAKSSPLNTLWSTVWGPPFFSQTTARDRFKQKGVNLTVDDQLLPSKARCPFTQYIPSKPDKFLIKFWLLVSVDSKYVLNGFPYTAADSERPADQSVHEYVAMQLTQPSLGKGRNVTTSSYFCIVKLCERLKSQSRSLVGTLRRDRVEMPPTAKLEKQNLDSTILYRKDKDIF</sequence>
<organism evidence="2 4">
    <name type="scientific">Araneus ventricosus</name>
    <name type="common">Orbweaver spider</name>
    <name type="synonym">Epeira ventricosa</name>
    <dbReference type="NCBI Taxonomy" id="182803"/>
    <lineage>
        <taxon>Eukaryota</taxon>
        <taxon>Metazoa</taxon>
        <taxon>Ecdysozoa</taxon>
        <taxon>Arthropoda</taxon>
        <taxon>Chelicerata</taxon>
        <taxon>Arachnida</taxon>
        <taxon>Araneae</taxon>
        <taxon>Araneomorphae</taxon>
        <taxon>Entelegynae</taxon>
        <taxon>Araneoidea</taxon>
        <taxon>Araneidae</taxon>
        <taxon>Araneus</taxon>
    </lineage>
</organism>
<dbReference type="OrthoDB" id="6436655at2759"/>
<dbReference type="AlphaFoldDB" id="A0A4Y2C2Z1"/>
<dbReference type="Pfam" id="PF13843">
    <property type="entry name" value="DDE_Tnp_1_7"/>
    <property type="match status" value="1"/>
</dbReference>
<dbReference type="EMBL" id="BGPR01012987">
    <property type="protein sequence ID" value="GBN58718.1"/>
    <property type="molecule type" value="Genomic_DNA"/>
</dbReference>
<name>A0A4Y2C2Z1_ARAVE</name>
<comment type="caution">
    <text evidence="2">The sequence shown here is derived from an EMBL/GenBank/DDBJ whole genome shotgun (WGS) entry which is preliminary data.</text>
</comment>
<keyword evidence="4" id="KW-1185">Reference proteome</keyword>
<accession>A0A4Y2C2Z1</accession>
<evidence type="ECO:0000259" key="1">
    <source>
        <dbReference type="Pfam" id="PF13843"/>
    </source>
</evidence>
<dbReference type="PANTHER" id="PTHR46599">
    <property type="entry name" value="PIGGYBAC TRANSPOSABLE ELEMENT-DERIVED PROTEIN 4"/>
    <property type="match status" value="1"/>
</dbReference>
<feature type="domain" description="PiggyBac transposable element-derived protein" evidence="1">
    <location>
        <begin position="42"/>
        <end position="176"/>
    </location>
</feature>
<dbReference type="EMBL" id="BGPR01161653">
    <property type="protein sequence ID" value="GBL98125.1"/>
    <property type="molecule type" value="Genomic_DNA"/>
</dbReference>